<keyword evidence="3" id="KW-1185">Reference proteome</keyword>
<evidence type="ECO:0000256" key="1">
    <source>
        <dbReference type="SAM" id="MobiDB-lite"/>
    </source>
</evidence>
<protein>
    <submittedName>
        <fullName evidence="2">Uncharacterized protein</fullName>
    </submittedName>
</protein>
<evidence type="ECO:0000313" key="3">
    <source>
        <dbReference type="Proteomes" id="UP000886520"/>
    </source>
</evidence>
<reference evidence="2" key="1">
    <citation type="submission" date="2021-01" db="EMBL/GenBank/DDBJ databases">
        <title>Adiantum capillus-veneris genome.</title>
        <authorList>
            <person name="Fang Y."/>
            <person name="Liao Q."/>
        </authorList>
    </citation>
    <scope>NUCLEOTIDE SEQUENCE</scope>
    <source>
        <strain evidence="2">H3</strain>
        <tissue evidence="2">Leaf</tissue>
    </source>
</reference>
<comment type="caution">
    <text evidence="2">The sequence shown here is derived from an EMBL/GenBank/DDBJ whole genome shotgun (WGS) entry which is preliminary data.</text>
</comment>
<gene>
    <name evidence="2" type="ORF">GOP47_0020434</name>
</gene>
<dbReference type="AlphaFoldDB" id="A0A9D4Z8P4"/>
<dbReference type="Proteomes" id="UP000886520">
    <property type="component" value="Chromosome 19"/>
</dbReference>
<organism evidence="2 3">
    <name type="scientific">Adiantum capillus-veneris</name>
    <name type="common">Maidenhair fern</name>
    <dbReference type="NCBI Taxonomy" id="13818"/>
    <lineage>
        <taxon>Eukaryota</taxon>
        <taxon>Viridiplantae</taxon>
        <taxon>Streptophyta</taxon>
        <taxon>Embryophyta</taxon>
        <taxon>Tracheophyta</taxon>
        <taxon>Polypodiopsida</taxon>
        <taxon>Polypodiidae</taxon>
        <taxon>Polypodiales</taxon>
        <taxon>Pteridineae</taxon>
        <taxon>Pteridaceae</taxon>
        <taxon>Vittarioideae</taxon>
        <taxon>Adiantum</taxon>
    </lineage>
</organism>
<accession>A0A9D4Z8P4</accession>
<sequence length="216" mass="23559">MAAAAPPHGNILSFCPRPCFSSSSSLQELEAECYSQELGLLLSQYYDLNCRNTKPKRKPKPGVLKDGANAKSRADLAAKPKRMSSRRRRTAALQQATCTRLSADKSSFKDLVYQFTGCPSDHHHRLPSQVNVPHHQYHAVQHNGALLATALSESLRTLDAISSYLLQQAASSPDAAMLHTHIATKSKSLALLRQHAHANLPPPPRANSRGISHSAN</sequence>
<dbReference type="EMBL" id="JABFUD020000019">
    <property type="protein sequence ID" value="KAI5065739.1"/>
    <property type="molecule type" value="Genomic_DNA"/>
</dbReference>
<proteinExistence type="predicted"/>
<feature type="region of interest" description="Disordered" evidence="1">
    <location>
        <begin position="52"/>
        <end position="89"/>
    </location>
</feature>
<feature type="compositionally biased region" description="Basic residues" evidence="1">
    <location>
        <begin position="79"/>
        <end position="89"/>
    </location>
</feature>
<evidence type="ECO:0000313" key="2">
    <source>
        <dbReference type="EMBL" id="KAI5065739.1"/>
    </source>
</evidence>
<name>A0A9D4Z8P4_ADICA</name>